<dbReference type="AlphaFoldDB" id="A0A0S7BYB5"/>
<evidence type="ECO:0000256" key="5">
    <source>
        <dbReference type="ARBA" id="ARBA00022989"/>
    </source>
</evidence>
<dbReference type="PANTHER" id="PTHR22926">
    <property type="entry name" value="PHOSPHO-N-ACETYLMURAMOYL-PENTAPEPTIDE-TRANSFERASE"/>
    <property type="match status" value="1"/>
</dbReference>
<dbReference type="EMBL" id="DF968181">
    <property type="protein sequence ID" value="GAP41744.1"/>
    <property type="molecule type" value="Genomic_DNA"/>
</dbReference>
<dbReference type="HAMAP" id="MF_00038">
    <property type="entry name" value="MraY"/>
    <property type="match status" value="1"/>
</dbReference>
<reference evidence="10" key="1">
    <citation type="journal article" date="2015" name="Genome Announc.">
        <title>Draft Genome Sequence of Anaerolineae Strain TC1, a Novel Isolate from a Methanogenic Wastewater Treatment System.</title>
        <authorList>
            <person name="Matsuura N."/>
            <person name="Tourlousse D.M."/>
            <person name="Sun L."/>
            <person name="Toyonaga M."/>
            <person name="Kuroda K."/>
            <person name="Ohashi A."/>
            <person name="Cruz R."/>
            <person name="Yamaguchi T."/>
            <person name="Sekiguchi Y."/>
        </authorList>
    </citation>
    <scope>NUCLEOTIDE SEQUENCE [LARGE SCALE GENOMIC DNA]</scope>
    <source>
        <strain evidence="10">TC1</strain>
    </source>
</reference>
<dbReference type="EC" id="2.7.8.13" evidence="7 8"/>
<feature type="transmembrane region" description="Helical" evidence="7">
    <location>
        <begin position="77"/>
        <end position="102"/>
    </location>
</feature>
<evidence type="ECO:0000256" key="1">
    <source>
        <dbReference type="ARBA" id="ARBA00004141"/>
    </source>
</evidence>
<evidence type="ECO:0000256" key="4">
    <source>
        <dbReference type="ARBA" id="ARBA00022692"/>
    </source>
</evidence>
<dbReference type="InterPro" id="IPR000715">
    <property type="entry name" value="Glycosyl_transferase_4"/>
</dbReference>
<feature type="transmembrane region" description="Helical" evidence="7">
    <location>
        <begin position="160"/>
        <end position="178"/>
    </location>
</feature>
<evidence type="ECO:0000256" key="8">
    <source>
        <dbReference type="NCBIfam" id="TIGR00445"/>
    </source>
</evidence>
<dbReference type="GO" id="GO:0046872">
    <property type="term" value="F:metal ion binding"/>
    <property type="evidence" value="ECO:0007669"/>
    <property type="project" value="UniProtKB-KW"/>
</dbReference>
<comment type="function">
    <text evidence="7">Catalyzes the initial step of the lipid cycle reactions in the biosynthesis of the cell wall peptidoglycan: transfers peptidoglycan precursor phospho-MurNAc-pentapeptide from UDP-MurNAc-pentapeptide onto the lipid carrier undecaprenyl phosphate, yielding undecaprenyl-pyrophosphoryl-MurNAc-pentapeptide, known as lipid I.</text>
</comment>
<comment type="pathway">
    <text evidence="7">Cell wall biogenesis; peptidoglycan biosynthesis.</text>
</comment>
<dbReference type="GO" id="GO:0051301">
    <property type="term" value="P:cell division"/>
    <property type="evidence" value="ECO:0007669"/>
    <property type="project" value="UniProtKB-KW"/>
</dbReference>
<protein>
    <recommendedName>
        <fullName evidence="7 8">Phospho-N-acetylmuramoyl-pentapeptide-transferase</fullName>
        <ecNumber evidence="7 8">2.7.8.13</ecNumber>
    </recommendedName>
    <alternativeName>
        <fullName evidence="7">UDP-MurNAc-pentapeptide phosphotransferase</fullName>
    </alternativeName>
</protein>
<evidence type="ECO:0000256" key="7">
    <source>
        <dbReference type="HAMAP-Rule" id="MF_00038"/>
    </source>
</evidence>
<evidence type="ECO:0000313" key="11">
    <source>
        <dbReference type="Proteomes" id="UP000053370"/>
    </source>
</evidence>
<dbReference type="RefSeq" id="WP_062283576.1">
    <property type="nucleotide sequence ID" value="NZ_DF968181.1"/>
</dbReference>
<dbReference type="InterPro" id="IPR003524">
    <property type="entry name" value="PNAcMuramoyl-5peptid_Trfase"/>
</dbReference>
<feature type="transmembrane region" description="Helical" evidence="7">
    <location>
        <begin position="50"/>
        <end position="71"/>
    </location>
</feature>
<feature type="binding site" evidence="9">
    <location>
        <position position="177"/>
    </location>
    <ligand>
        <name>Mg(2+)</name>
        <dbReference type="ChEBI" id="CHEBI:18420"/>
    </ligand>
</feature>
<keyword evidence="3 7" id="KW-0808">Transferase</keyword>
<keyword evidence="7" id="KW-1003">Cell membrane</keyword>
<dbReference type="Pfam" id="PF00953">
    <property type="entry name" value="Glycos_transf_4"/>
    <property type="match status" value="1"/>
</dbReference>
<keyword evidence="7" id="KW-0131">Cell cycle</keyword>
<evidence type="ECO:0000256" key="2">
    <source>
        <dbReference type="ARBA" id="ARBA00005583"/>
    </source>
</evidence>
<keyword evidence="7" id="KW-0133">Cell shape</keyword>
<dbReference type="CDD" id="cd06852">
    <property type="entry name" value="GT_MraY"/>
    <property type="match status" value="1"/>
</dbReference>
<comment type="similarity">
    <text evidence="2 7">Belongs to the glycosyltransferase 4 family. MraY subfamily.</text>
</comment>
<dbReference type="PANTHER" id="PTHR22926:SF5">
    <property type="entry name" value="PHOSPHO-N-ACETYLMURAMOYL-PENTAPEPTIDE-TRANSFERASE HOMOLOG"/>
    <property type="match status" value="1"/>
</dbReference>
<feature type="binding site" evidence="9">
    <location>
        <position position="237"/>
    </location>
    <ligand>
        <name>Mg(2+)</name>
        <dbReference type="ChEBI" id="CHEBI:18420"/>
    </ligand>
</feature>
<name>A0A0S7BYB5_9CHLR</name>
<dbReference type="GO" id="GO:0008963">
    <property type="term" value="F:phospho-N-acetylmuramoyl-pentapeptide-transferase activity"/>
    <property type="evidence" value="ECO:0007669"/>
    <property type="project" value="UniProtKB-UniRule"/>
</dbReference>
<dbReference type="GO" id="GO:0009252">
    <property type="term" value="P:peptidoglycan biosynthetic process"/>
    <property type="evidence" value="ECO:0007669"/>
    <property type="project" value="UniProtKB-UniRule"/>
</dbReference>
<feature type="transmembrane region" description="Helical" evidence="7">
    <location>
        <begin position="240"/>
        <end position="266"/>
    </location>
</feature>
<evidence type="ECO:0000256" key="6">
    <source>
        <dbReference type="ARBA" id="ARBA00023136"/>
    </source>
</evidence>
<evidence type="ECO:0000313" key="10">
    <source>
        <dbReference type="EMBL" id="GAP41744.1"/>
    </source>
</evidence>
<comment type="subcellular location">
    <subcellularLocation>
        <location evidence="7">Cell membrane</location>
        <topology evidence="7">Multi-pass membrane protein</topology>
    </subcellularLocation>
    <subcellularLocation>
        <location evidence="1">Membrane</location>
        <topology evidence="1">Multi-pass membrane protein</topology>
    </subcellularLocation>
</comment>
<dbReference type="STRING" id="1678840.ATC1_131740"/>
<feature type="transmembrane region" description="Helical" evidence="7">
    <location>
        <begin position="6"/>
        <end position="29"/>
    </location>
</feature>
<evidence type="ECO:0000256" key="3">
    <source>
        <dbReference type="ARBA" id="ARBA00022679"/>
    </source>
</evidence>
<dbReference type="PROSITE" id="PS01347">
    <property type="entry name" value="MRAY_1"/>
    <property type="match status" value="1"/>
</dbReference>
<dbReference type="GO" id="GO:0051992">
    <property type="term" value="F:UDP-N-acetylmuramoyl-L-alanyl-D-glutamyl-meso-2,6-diaminopimelyl-D-alanyl-D-alanine:undecaprenyl-phosphate transferase activity"/>
    <property type="evidence" value="ECO:0007669"/>
    <property type="project" value="RHEA"/>
</dbReference>
<dbReference type="UniPathway" id="UPA00219"/>
<keyword evidence="7" id="KW-0132">Cell division</keyword>
<keyword evidence="5 7" id="KW-1133">Transmembrane helix</keyword>
<keyword evidence="6 7" id="KW-0472">Membrane</keyword>
<dbReference type="OrthoDB" id="9805475at2"/>
<dbReference type="GO" id="GO:0071555">
    <property type="term" value="P:cell wall organization"/>
    <property type="evidence" value="ECO:0007669"/>
    <property type="project" value="UniProtKB-KW"/>
</dbReference>
<feature type="transmembrane region" description="Helical" evidence="7">
    <location>
        <begin position="209"/>
        <end position="228"/>
    </location>
</feature>
<evidence type="ECO:0000256" key="9">
    <source>
        <dbReference type="PIRSR" id="PIRSR600715-1"/>
    </source>
</evidence>
<gene>
    <name evidence="7" type="primary">mraY</name>
    <name evidence="10" type="ORF">ATC1_131740</name>
</gene>
<keyword evidence="4 7" id="KW-0812">Transmembrane</keyword>
<keyword evidence="7 9" id="KW-0460">Magnesium</keyword>
<comment type="cofactor">
    <cofactor evidence="7 9">
        <name>Mg(2+)</name>
        <dbReference type="ChEBI" id="CHEBI:18420"/>
    </cofactor>
</comment>
<dbReference type="PATRIC" id="fig|1678840.3.peg.3260"/>
<feature type="transmembrane region" description="Helical" evidence="7">
    <location>
        <begin position="185"/>
        <end position="203"/>
    </location>
</feature>
<sequence length="330" mass="36442">MKETPLTLALSILGFMMTVIWGGPFIRLLHVLKIGKMIRIDGPDTHMLKMGTPTMGGIMFIIPTLLVNAMLNAASLLGVNIMGQTFVLPMITLILYALLGSIDDWEGIRGPRRGLGMRAKTKFLLQIIIAIFLAWIMKHYLNVSYIYWPNYQFPIDLGNWFIPIAVFFIVGMSNAINLTDGLDGLAGLISATAFAGYGAIALMVGQTYVGRFCFILVGALFGFLWFNVNPAELFMGDCGSLALGATLAVVALLTGHILVLPIIAIIPVSEALSDILQVGYFKYTHGKRLFRMAPLHHHFELLGWSEVQVVQRFWLVSLLFLMLGFAIAML</sequence>
<comment type="catalytic activity">
    <reaction evidence="7">
        <text>UDP-N-acetyl-alpha-D-muramoyl-L-alanyl-gamma-D-glutamyl-meso-2,6-diaminopimeloyl-D-alanyl-D-alanine + di-trans,octa-cis-undecaprenyl phosphate = di-trans,octa-cis-undecaprenyl diphospho-N-acetyl-alpha-D-muramoyl-L-alanyl-D-glutamyl-meso-2,6-diaminopimeloyl-D-alanyl-D-alanine + UMP</text>
        <dbReference type="Rhea" id="RHEA:28386"/>
        <dbReference type="ChEBI" id="CHEBI:57865"/>
        <dbReference type="ChEBI" id="CHEBI:60392"/>
        <dbReference type="ChEBI" id="CHEBI:61386"/>
        <dbReference type="ChEBI" id="CHEBI:61387"/>
        <dbReference type="EC" id="2.7.8.13"/>
    </reaction>
</comment>
<accession>A0A0S7BYB5</accession>
<organism evidence="10">
    <name type="scientific">Flexilinea flocculi</name>
    <dbReference type="NCBI Taxonomy" id="1678840"/>
    <lineage>
        <taxon>Bacteria</taxon>
        <taxon>Bacillati</taxon>
        <taxon>Chloroflexota</taxon>
        <taxon>Anaerolineae</taxon>
        <taxon>Anaerolineales</taxon>
        <taxon>Anaerolineaceae</taxon>
        <taxon>Flexilinea</taxon>
    </lineage>
</organism>
<keyword evidence="7 9" id="KW-0479">Metal-binding</keyword>
<feature type="transmembrane region" description="Helical" evidence="7">
    <location>
        <begin position="309"/>
        <end position="329"/>
    </location>
</feature>
<dbReference type="Proteomes" id="UP000053370">
    <property type="component" value="Unassembled WGS sequence"/>
</dbReference>
<keyword evidence="7" id="KW-0961">Cell wall biogenesis/degradation</keyword>
<dbReference type="GO" id="GO:0005886">
    <property type="term" value="C:plasma membrane"/>
    <property type="evidence" value="ECO:0007669"/>
    <property type="project" value="UniProtKB-SubCell"/>
</dbReference>
<keyword evidence="7" id="KW-0573">Peptidoglycan synthesis</keyword>
<proteinExistence type="inferred from homology"/>
<feature type="transmembrane region" description="Helical" evidence="7">
    <location>
        <begin position="123"/>
        <end position="148"/>
    </location>
</feature>
<dbReference type="GO" id="GO:0008360">
    <property type="term" value="P:regulation of cell shape"/>
    <property type="evidence" value="ECO:0007669"/>
    <property type="project" value="UniProtKB-KW"/>
</dbReference>
<dbReference type="InterPro" id="IPR018480">
    <property type="entry name" value="PNAcMuramoyl-5peptid_Trfase_CS"/>
</dbReference>
<dbReference type="PROSITE" id="PS01348">
    <property type="entry name" value="MRAY_2"/>
    <property type="match status" value="1"/>
</dbReference>
<keyword evidence="11" id="KW-1185">Reference proteome</keyword>
<dbReference type="NCBIfam" id="TIGR00445">
    <property type="entry name" value="mraY"/>
    <property type="match status" value="1"/>
</dbReference>